<name>A0AA43P6U8_9BIFI</name>
<organism evidence="2 3">
    <name type="scientific">Bifidobacterium catenulatum subsp. kashiwanohense</name>
    <dbReference type="NCBI Taxonomy" id="630129"/>
    <lineage>
        <taxon>Bacteria</taxon>
        <taxon>Bacillati</taxon>
        <taxon>Actinomycetota</taxon>
        <taxon>Actinomycetes</taxon>
        <taxon>Bifidobacteriales</taxon>
        <taxon>Bifidobacteriaceae</taxon>
        <taxon>Bifidobacterium</taxon>
    </lineage>
</organism>
<feature type="transmembrane region" description="Helical" evidence="1">
    <location>
        <begin position="6"/>
        <end position="24"/>
    </location>
</feature>
<evidence type="ECO:0000256" key="1">
    <source>
        <dbReference type="SAM" id="Phobius"/>
    </source>
</evidence>
<dbReference type="RefSeq" id="WP_281087312.1">
    <property type="nucleotide sequence ID" value="NZ_JAOPMG010000002.1"/>
</dbReference>
<feature type="transmembrane region" description="Helical" evidence="1">
    <location>
        <begin position="36"/>
        <end position="54"/>
    </location>
</feature>
<keyword evidence="1" id="KW-0472">Membrane</keyword>
<evidence type="ECO:0000313" key="2">
    <source>
        <dbReference type="EMBL" id="MDH7889677.1"/>
    </source>
</evidence>
<dbReference type="Proteomes" id="UP001161916">
    <property type="component" value="Unassembled WGS sequence"/>
</dbReference>
<sequence length="304" mass="34696">MNATVMAMLLIAVHVMICVLLCVLSRVGVLRVEGRLLPFMLLVPWGGALCVLMLHTRTLIRAGEHTAPGLEQMRVDDEERRSILVEERADFANTVPLEEALIVNDSSQRRSLVMSILNDNPSRYIDVLSQARLNEDVEVVHYAATAMAQISAKEDLALQRCRNDYLQHRNSETMLERYCDALERYVNSGIAQGYALQLQKQRYAEVLQERLRKHDDYYVACRLAQMQIDLGLFDDAAHTIDGAMERWPDQGDVWLMRLRLDAARNDGDALRQTVQQIESKHIYLGGQGRRTLRFWTGAKEAERA</sequence>
<dbReference type="AlphaFoldDB" id="A0AA43P6U8"/>
<comment type="caution">
    <text evidence="2">The sequence shown here is derived from an EMBL/GenBank/DDBJ whole genome shotgun (WGS) entry which is preliminary data.</text>
</comment>
<evidence type="ECO:0008006" key="4">
    <source>
        <dbReference type="Google" id="ProtNLM"/>
    </source>
</evidence>
<keyword evidence="1" id="KW-0812">Transmembrane</keyword>
<dbReference type="EMBL" id="JAOPMH010000003">
    <property type="protein sequence ID" value="MDH7889677.1"/>
    <property type="molecule type" value="Genomic_DNA"/>
</dbReference>
<keyword evidence="1" id="KW-1133">Transmembrane helix</keyword>
<accession>A0AA43P6U8</accession>
<evidence type="ECO:0000313" key="3">
    <source>
        <dbReference type="Proteomes" id="UP001161916"/>
    </source>
</evidence>
<reference evidence="2" key="1">
    <citation type="submission" date="2022-09" db="EMBL/GenBank/DDBJ databases">
        <authorList>
            <person name="Orihara K."/>
        </authorList>
    </citation>
    <scope>NUCLEOTIDE SEQUENCE</scope>
    <source>
        <strain evidence="2">YIT 13062</strain>
    </source>
</reference>
<reference evidence="2" key="2">
    <citation type="journal article" date="2023" name="Gut Microbes">
        <title>Characterization of Bifidobacterium kashiwanohense that utilizes both milk- and plant-derived oligosaccharides.</title>
        <authorList>
            <person name="Orihara K."/>
            <person name="Yahagi K."/>
            <person name="Saito Y."/>
            <person name="Watanabe Y."/>
            <person name="Sasai T."/>
            <person name="Hara T."/>
            <person name="Tsukuda N."/>
            <person name="Oki K."/>
            <person name="Fujimoto J."/>
            <person name="Matsuki T."/>
        </authorList>
    </citation>
    <scope>NUCLEOTIDE SEQUENCE</scope>
    <source>
        <strain evidence="2">YIT 13062</strain>
    </source>
</reference>
<proteinExistence type="predicted"/>
<protein>
    <recommendedName>
        <fullName evidence="4">Tetratricopeptide repeat protein</fullName>
    </recommendedName>
</protein>
<gene>
    <name evidence="2" type="ORF">OB951_03525</name>
</gene>